<keyword evidence="1 3" id="KW-0547">Nucleotide-binding</keyword>
<name>A0A2H0RM24_9BACT</name>
<dbReference type="SUPFAM" id="SSF52980">
    <property type="entry name" value="Restriction endonuclease-like"/>
    <property type="match status" value="1"/>
</dbReference>
<dbReference type="Gene3D" id="3.40.1350.10">
    <property type="match status" value="1"/>
</dbReference>
<evidence type="ECO:0000259" key="4">
    <source>
        <dbReference type="PROSITE" id="PS51161"/>
    </source>
</evidence>
<reference evidence="5 6" key="1">
    <citation type="submission" date="2017-09" db="EMBL/GenBank/DDBJ databases">
        <title>Depth-based differentiation of microbial function through sediment-hosted aquifers and enrichment of novel symbionts in the deep terrestrial subsurface.</title>
        <authorList>
            <person name="Probst A.J."/>
            <person name="Ladd B."/>
            <person name="Jarett J.K."/>
            <person name="Geller-Mcgrath D.E."/>
            <person name="Sieber C.M."/>
            <person name="Emerson J.B."/>
            <person name="Anantharaman K."/>
            <person name="Thomas B.C."/>
            <person name="Malmstrom R."/>
            <person name="Stieglmeier M."/>
            <person name="Klingl A."/>
            <person name="Woyke T."/>
            <person name="Ryan C.M."/>
            <person name="Banfield J.F."/>
        </authorList>
    </citation>
    <scope>NUCLEOTIDE SEQUENCE [LARGE SCALE GENOMIC DNA]</scope>
    <source>
        <strain evidence="5">CG10_big_fil_rev_8_21_14_0_10_50_16</strain>
    </source>
</reference>
<dbReference type="AlphaFoldDB" id="A0A2H0RM24"/>
<dbReference type="PROSITE" id="PS51161">
    <property type="entry name" value="ATP_CONE"/>
    <property type="match status" value="1"/>
</dbReference>
<keyword evidence="2 3" id="KW-0067">ATP-binding</keyword>
<gene>
    <name evidence="5" type="ORF">COV06_03480</name>
</gene>
<protein>
    <recommendedName>
        <fullName evidence="4">ATP-cone domain-containing protein</fullName>
    </recommendedName>
</protein>
<evidence type="ECO:0000313" key="6">
    <source>
        <dbReference type="Proteomes" id="UP000230084"/>
    </source>
</evidence>
<dbReference type="EMBL" id="PCYM01000006">
    <property type="protein sequence ID" value="PIR47486.1"/>
    <property type="molecule type" value="Genomic_DNA"/>
</dbReference>
<dbReference type="InterPro" id="IPR011856">
    <property type="entry name" value="tRNA_endonuc-like_dom_sf"/>
</dbReference>
<proteinExistence type="predicted"/>
<dbReference type="InterPro" id="IPR011335">
    <property type="entry name" value="Restrct_endonuc-II-like"/>
</dbReference>
<organism evidence="5 6">
    <name type="scientific">Candidatus Uhrbacteria bacterium CG10_big_fil_rev_8_21_14_0_10_50_16</name>
    <dbReference type="NCBI Taxonomy" id="1975039"/>
    <lineage>
        <taxon>Bacteria</taxon>
        <taxon>Candidatus Uhriibacteriota</taxon>
    </lineage>
</organism>
<evidence type="ECO:0000256" key="3">
    <source>
        <dbReference type="PROSITE-ProRule" id="PRU00492"/>
    </source>
</evidence>
<evidence type="ECO:0000313" key="5">
    <source>
        <dbReference type="EMBL" id="PIR47486.1"/>
    </source>
</evidence>
<feature type="domain" description="ATP-cone" evidence="4">
    <location>
        <begin position="1"/>
        <end position="83"/>
    </location>
</feature>
<sequence>MHIRKSDGTMQPFDRRKLERALTRALVSPAAKQEVLTTIPRMVRPGTSTQQIHTRVLHLLESIDPVGAARFNLKHAMFQLGPSGFPFEQYIARILSAYGWQTETGKFVQGKCVQHEIDVYAKREGEIRAIEAKYRNTAGGRVDIKVALYVHARHLDLSARDPSVVGALFTNTELTETARIYSECVGMKVMAWNYPVDDGLAKFIEQKHLYPLTVFSRIPMHVVSKLTRDGIVLANQLCELEASQFSKYGLRKEDTQNLQNDSRDLCALHL</sequence>
<dbReference type="Pfam" id="PF03477">
    <property type="entry name" value="ATP-cone"/>
    <property type="match status" value="1"/>
</dbReference>
<evidence type="ECO:0000256" key="1">
    <source>
        <dbReference type="ARBA" id="ARBA00022741"/>
    </source>
</evidence>
<evidence type="ECO:0000256" key="2">
    <source>
        <dbReference type="ARBA" id="ARBA00022840"/>
    </source>
</evidence>
<dbReference type="InterPro" id="IPR005144">
    <property type="entry name" value="ATP-cone_dom"/>
</dbReference>
<dbReference type="Proteomes" id="UP000230084">
    <property type="component" value="Unassembled WGS sequence"/>
</dbReference>
<comment type="caution">
    <text evidence="5">The sequence shown here is derived from an EMBL/GenBank/DDBJ whole genome shotgun (WGS) entry which is preliminary data.</text>
</comment>
<dbReference type="GO" id="GO:0005524">
    <property type="term" value="F:ATP binding"/>
    <property type="evidence" value="ECO:0007669"/>
    <property type="project" value="UniProtKB-UniRule"/>
</dbReference>
<dbReference type="GO" id="GO:0003676">
    <property type="term" value="F:nucleic acid binding"/>
    <property type="evidence" value="ECO:0007669"/>
    <property type="project" value="InterPro"/>
</dbReference>
<accession>A0A2H0RM24</accession>